<gene>
    <name evidence="6" type="ORF">LAL4801_04050</name>
</gene>
<keyword evidence="7" id="KW-1185">Reference proteome</keyword>
<comment type="subcellular location">
    <subcellularLocation>
        <location evidence="1">Cell envelope</location>
    </subcellularLocation>
</comment>
<keyword evidence="2" id="KW-0677">Repeat</keyword>
<evidence type="ECO:0000256" key="3">
    <source>
        <dbReference type="ARBA" id="ARBA00022748"/>
    </source>
</evidence>
<evidence type="ECO:0000256" key="2">
    <source>
        <dbReference type="ARBA" id="ARBA00022737"/>
    </source>
</evidence>
<sequence length="377" mass="39958">MVFWILIALLTGVATLSVLIPLSRTRRHQEDAPARADEAVYREQLAAIETELERGLIDAEAAEAARTEIARRLLAAHDRGDSKKQDGSRGGGLKLAQGLALLALPASAFGLYLVLGSPDLPDQPLLSRLSAPAEEQSVDLLVARVERHLAENPEDGQGWAVIAPVYLSLGQPQASAKAYSNAIRILGPNQAWLTDMGEALTIANQGLVTADARAAFEQAVSLEPAAVKPRFFLALALGQEGRKEDAIAAWQALLQGADETQAWVGAARQEMARLTGGAPVGNSLPGPSQEEVSAASEMAADDRQAMIAGMVAGLAERLSTEGGSVDEWNRLIRAYMVLGKKQDAEKALEEALSAYADKPEDLSMIKDAASQLGLTDG</sequence>
<name>A0A0M6Y667_9HYPH</name>
<dbReference type="Gene3D" id="1.25.40.10">
    <property type="entry name" value="Tetratricopeptide repeat domain"/>
    <property type="match status" value="1"/>
</dbReference>
<keyword evidence="4" id="KW-0802">TPR repeat</keyword>
<evidence type="ECO:0000259" key="5">
    <source>
        <dbReference type="Pfam" id="PF23914"/>
    </source>
</evidence>
<dbReference type="Pfam" id="PF23914">
    <property type="entry name" value="TPR_CcmH_CycH"/>
    <property type="match status" value="1"/>
</dbReference>
<dbReference type="PANTHER" id="PTHR47870">
    <property type="entry name" value="CYTOCHROME C-TYPE BIOGENESIS PROTEIN CCMH"/>
    <property type="match status" value="1"/>
</dbReference>
<dbReference type="InterPro" id="IPR056413">
    <property type="entry name" value="TPR_CcmH_CycH"/>
</dbReference>
<dbReference type="AlphaFoldDB" id="A0A0M6Y667"/>
<dbReference type="InterPro" id="IPR011990">
    <property type="entry name" value="TPR-like_helical_dom_sf"/>
</dbReference>
<dbReference type="RefSeq" id="WP_055658700.1">
    <property type="nucleotide sequence ID" value="NZ_CXST01000002.1"/>
</dbReference>
<evidence type="ECO:0000256" key="4">
    <source>
        <dbReference type="ARBA" id="ARBA00022803"/>
    </source>
</evidence>
<protein>
    <submittedName>
        <fullName evidence="6">Formate-dependent nitrite reductase complex subunit NrfG</fullName>
    </submittedName>
</protein>
<organism evidence="6 7">
    <name type="scientific">Roseibium aggregatum</name>
    <dbReference type="NCBI Taxonomy" id="187304"/>
    <lineage>
        <taxon>Bacteria</taxon>
        <taxon>Pseudomonadati</taxon>
        <taxon>Pseudomonadota</taxon>
        <taxon>Alphaproteobacteria</taxon>
        <taxon>Hyphomicrobiales</taxon>
        <taxon>Stappiaceae</taxon>
        <taxon>Roseibium</taxon>
    </lineage>
</organism>
<reference evidence="7" key="1">
    <citation type="submission" date="2015-07" db="EMBL/GenBank/DDBJ databases">
        <authorList>
            <person name="Rodrigo-Torres Lidia"/>
            <person name="Arahal R.David."/>
        </authorList>
    </citation>
    <scope>NUCLEOTIDE SEQUENCE [LARGE SCALE GENOMIC DNA]</scope>
    <source>
        <strain evidence="7">CECT 4801</strain>
    </source>
</reference>
<dbReference type="EMBL" id="CXST01000002">
    <property type="protein sequence ID" value="CTQ45596.1"/>
    <property type="molecule type" value="Genomic_DNA"/>
</dbReference>
<feature type="domain" description="Cytochrome c-type biogenesis protein H TPR" evidence="5">
    <location>
        <begin position="125"/>
        <end position="256"/>
    </location>
</feature>
<dbReference type="PANTHER" id="PTHR47870:SF1">
    <property type="entry name" value="CYTOCHROME C-TYPE BIOGENESIS PROTEIN CCMH"/>
    <property type="match status" value="1"/>
</dbReference>
<dbReference type="InterPro" id="IPR051263">
    <property type="entry name" value="C-type_cytochrome_biogenesis"/>
</dbReference>
<dbReference type="Proteomes" id="UP000048926">
    <property type="component" value="Unassembled WGS sequence"/>
</dbReference>
<dbReference type="STRING" id="187304.B0E33_03090"/>
<dbReference type="InterPro" id="IPR017560">
    <property type="entry name" value="Cyt_c_biogenesis_CcmI"/>
</dbReference>
<evidence type="ECO:0000313" key="7">
    <source>
        <dbReference type="Proteomes" id="UP000048926"/>
    </source>
</evidence>
<proteinExistence type="predicted"/>
<dbReference type="SUPFAM" id="SSF48452">
    <property type="entry name" value="TPR-like"/>
    <property type="match status" value="1"/>
</dbReference>
<accession>A0A0M6Y667</accession>
<dbReference type="GO" id="GO:0017004">
    <property type="term" value="P:cytochrome complex assembly"/>
    <property type="evidence" value="ECO:0007669"/>
    <property type="project" value="UniProtKB-KW"/>
</dbReference>
<evidence type="ECO:0000256" key="1">
    <source>
        <dbReference type="ARBA" id="ARBA00004196"/>
    </source>
</evidence>
<dbReference type="NCBIfam" id="TIGR03142">
    <property type="entry name" value="cytochro_ccmI"/>
    <property type="match status" value="1"/>
</dbReference>
<dbReference type="GO" id="GO:0030313">
    <property type="term" value="C:cell envelope"/>
    <property type="evidence" value="ECO:0007669"/>
    <property type="project" value="UniProtKB-SubCell"/>
</dbReference>
<dbReference type="OrthoDB" id="9815847at2"/>
<evidence type="ECO:0000313" key="6">
    <source>
        <dbReference type="EMBL" id="CTQ45596.1"/>
    </source>
</evidence>
<dbReference type="SMART" id="SM00028">
    <property type="entry name" value="TPR"/>
    <property type="match status" value="3"/>
</dbReference>
<keyword evidence="3" id="KW-0201">Cytochrome c-type biogenesis</keyword>
<dbReference type="InterPro" id="IPR019734">
    <property type="entry name" value="TPR_rpt"/>
</dbReference>